<dbReference type="OrthoDB" id="504708at2759"/>
<reference evidence="4 5" key="1">
    <citation type="submission" date="2020-10" db="EMBL/GenBank/DDBJ databases">
        <title>The Coptis chinensis genome and diversification of protoberbering-type alkaloids.</title>
        <authorList>
            <person name="Wang B."/>
            <person name="Shu S."/>
            <person name="Song C."/>
            <person name="Liu Y."/>
        </authorList>
    </citation>
    <scope>NUCLEOTIDE SEQUENCE [LARGE SCALE GENOMIC DNA]</scope>
    <source>
        <strain evidence="4">HL-2020</strain>
        <tissue evidence="4">Leaf</tissue>
    </source>
</reference>
<dbReference type="InterPro" id="IPR003855">
    <property type="entry name" value="K+_transporter"/>
</dbReference>
<name>A0A835IR46_9MAGN</name>
<comment type="caution">
    <text evidence="4">The sequence shown here is derived from an EMBL/GenBank/DDBJ whole genome shotgun (WGS) entry which is preliminary data.</text>
</comment>
<keyword evidence="5" id="KW-1185">Reference proteome</keyword>
<gene>
    <name evidence="4" type="ORF">IFM89_010787</name>
</gene>
<evidence type="ECO:0000313" key="4">
    <source>
        <dbReference type="EMBL" id="KAF9620128.1"/>
    </source>
</evidence>
<dbReference type="InterPro" id="IPR015943">
    <property type="entry name" value="WD40/YVTN_repeat-like_dom_sf"/>
</dbReference>
<dbReference type="AlphaFoldDB" id="A0A835IR46"/>
<dbReference type="Proteomes" id="UP000631114">
    <property type="component" value="Unassembled WGS sequence"/>
</dbReference>
<dbReference type="SUPFAM" id="SSF50978">
    <property type="entry name" value="WD40 repeat-like"/>
    <property type="match status" value="1"/>
</dbReference>
<dbReference type="GO" id="GO:0015079">
    <property type="term" value="F:potassium ion transmembrane transporter activity"/>
    <property type="evidence" value="ECO:0007669"/>
    <property type="project" value="InterPro"/>
</dbReference>
<dbReference type="PANTHER" id="PTHR30540:SF94">
    <property type="entry name" value="POTASSIUM TRANSPORTER 5"/>
    <property type="match status" value="1"/>
</dbReference>
<organism evidence="4 5">
    <name type="scientific">Coptis chinensis</name>
    <dbReference type="NCBI Taxonomy" id="261450"/>
    <lineage>
        <taxon>Eukaryota</taxon>
        <taxon>Viridiplantae</taxon>
        <taxon>Streptophyta</taxon>
        <taxon>Embryophyta</taxon>
        <taxon>Tracheophyta</taxon>
        <taxon>Spermatophyta</taxon>
        <taxon>Magnoliopsida</taxon>
        <taxon>Ranunculales</taxon>
        <taxon>Ranunculaceae</taxon>
        <taxon>Coptidoideae</taxon>
        <taxon>Coptis</taxon>
    </lineage>
</organism>
<feature type="domain" description="K+ potassium transporter integral membrane" evidence="3">
    <location>
        <begin position="156"/>
        <end position="414"/>
    </location>
</feature>
<dbReference type="InterPro" id="IPR053951">
    <property type="entry name" value="K_trans_N"/>
</dbReference>
<sequence length="415" mass="45772">MAIGTIYRQLNKSFKENHVVSVGLRPAVAWRWSGHGLQWPGDGLAMACSGMSMLCSDLAMSYSSVAVSLCASGGKDGVTLLWDLAKDKKLYSLDAGAIIHALCFSPNRYWLCVATEQCVKIWDLESKSIVQELKPPVESPTPGKNSVTYMFLSVVGGTFALYSLICRYAKVSLIPNHQAEDGELSNYRLDTPSNQLRRAQKIKEKLEKSKVAQVMLLLVTILGCSLVIGDEILTPSISVLSAVSGIKQSAKSLDQSTCTLKPAASTHYQALTISTYTVLYEYAVVSISVVILILLFSAEQFGTDKVGYSFTPIIILWFSFIAGIGLYNIFKYDIGLLRAFNPKYVVDYFQRNHKHAWVSNTEAMFADLGHFSVRSIQISFSCIVFPSLICAYSGQAAYLTKFPDHVADTFYKSII</sequence>
<dbReference type="InterPro" id="IPR036322">
    <property type="entry name" value="WD40_repeat_dom_sf"/>
</dbReference>
<feature type="transmembrane region" description="Helical" evidence="2">
    <location>
        <begin position="147"/>
        <end position="165"/>
    </location>
</feature>
<protein>
    <recommendedName>
        <fullName evidence="3">K+ potassium transporter integral membrane domain-containing protein</fullName>
    </recommendedName>
</protein>
<keyword evidence="2" id="KW-1133">Transmembrane helix</keyword>
<evidence type="ECO:0000256" key="1">
    <source>
        <dbReference type="ARBA" id="ARBA00008440"/>
    </source>
</evidence>
<dbReference type="GO" id="GO:0016020">
    <property type="term" value="C:membrane"/>
    <property type="evidence" value="ECO:0007669"/>
    <property type="project" value="InterPro"/>
</dbReference>
<dbReference type="Pfam" id="PF02705">
    <property type="entry name" value="K_trans"/>
    <property type="match status" value="1"/>
</dbReference>
<dbReference type="EMBL" id="JADFTS010000002">
    <property type="protein sequence ID" value="KAF9620128.1"/>
    <property type="molecule type" value="Genomic_DNA"/>
</dbReference>
<evidence type="ECO:0000313" key="5">
    <source>
        <dbReference type="Proteomes" id="UP000631114"/>
    </source>
</evidence>
<feature type="transmembrane region" description="Helical" evidence="2">
    <location>
        <begin position="310"/>
        <end position="330"/>
    </location>
</feature>
<keyword evidence="2" id="KW-0812">Transmembrane</keyword>
<dbReference type="Gene3D" id="2.130.10.10">
    <property type="entry name" value="YVTN repeat-like/Quinoprotein amine dehydrogenase"/>
    <property type="match status" value="1"/>
</dbReference>
<keyword evidence="2" id="KW-0472">Membrane</keyword>
<comment type="similarity">
    <text evidence="1">Belongs to the HAK/KUP transporter (TC 2.A.72.3) family.</text>
</comment>
<feature type="transmembrane region" description="Helical" evidence="2">
    <location>
        <begin position="279"/>
        <end position="298"/>
    </location>
</feature>
<evidence type="ECO:0000256" key="2">
    <source>
        <dbReference type="SAM" id="Phobius"/>
    </source>
</evidence>
<dbReference type="PANTHER" id="PTHR30540">
    <property type="entry name" value="OSMOTIC STRESS POTASSIUM TRANSPORTER"/>
    <property type="match status" value="1"/>
</dbReference>
<evidence type="ECO:0000259" key="3">
    <source>
        <dbReference type="Pfam" id="PF02705"/>
    </source>
</evidence>
<proteinExistence type="inferred from homology"/>
<accession>A0A835IR46</accession>